<evidence type="ECO:0000259" key="4">
    <source>
        <dbReference type="PROSITE" id="PS51229"/>
    </source>
</evidence>
<organism evidence="5">
    <name type="scientific">Vannella robusta</name>
    <dbReference type="NCBI Taxonomy" id="1487602"/>
    <lineage>
        <taxon>Eukaryota</taxon>
        <taxon>Amoebozoa</taxon>
        <taxon>Discosea</taxon>
        <taxon>Flabellinia</taxon>
        <taxon>Vannellidae</taxon>
        <taxon>Vannella</taxon>
    </lineage>
</organism>
<dbReference type="GO" id="GO:0000151">
    <property type="term" value="C:ubiquitin ligase complex"/>
    <property type="evidence" value="ECO:0007669"/>
    <property type="project" value="TreeGrafter"/>
</dbReference>
<dbReference type="InterPro" id="IPR005176">
    <property type="entry name" value="PONY_dom"/>
</dbReference>
<evidence type="ECO:0000256" key="1">
    <source>
        <dbReference type="ARBA" id="ARBA00022786"/>
    </source>
</evidence>
<dbReference type="Gene3D" id="1.10.238.10">
    <property type="entry name" value="EF-hand"/>
    <property type="match status" value="1"/>
</dbReference>
<sequence>MGSRLSKKSSSRHQVAPDAQPKKSYSESEAPKSSIRSSLEKKTHTPANTSNSSSKSKKNQEAGEASGVSRRKIQDLFDKYADGKDTMGPEAVMNFCDDLEVDPEDIAVLILSWHFKAETMCYFKQQEFISGCESLKCDNLAKLKACLKQFPEELKDAQKFKEIYEFAFLWSRESTDKKVLDIETALEMLELLLDEETYPFIGPFCTFLKEQKSYKGVNKDQWVSLLEFCKTIDQDFGNYDENGSWPVMLDEFVVWTREQNPDKYCAPQVDSFLQNENNFY</sequence>
<dbReference type="FunFam" id="1.10.238.10:FF:000030">
    <property type="entry name" value="DCN1-like protein"/>
    <property type="match status" value="1"/>
</dbReference>
<reference evidence="5" key="1">
    <citation type="submission" date="2021-01" db="EMBL/GenBank/DDBJ databases">
        <authorList>
            <person name="Corre E."/>
            <person name="Pelletier E."/>
            <person name="Niang G."/>
            <person name="Scheremetjew M."/>
            <person name="Finn R."/>
            <person name="Kale V."/>
            <person name="Holt S."/>
            <person name="Cochrane G."/>
            <person name="Meng A."/>
            <person name="Brown T."/>
            <person name="Cohen L."/>
        </authorList>
    </citation>
    <scope>NUCLEOTIDE SEQUENCE</scope>
    <source>
        <strain evidence="5">DIVA3 518/3/11/1/6</strain>
    </source>
</reference>
<dbReference type="GO" id="GO:0031624">
    <property type="term" value="F:ubiquitin conjugating enzyme binding"/>
    <property type="evidence" value="ECO:0007669"/>
    <property type="project" value="TreeGrafter"/>
</dbReference>
<dbReference type="Pfam" id="PF03556">
    <property type="entry name" value="Cullin_binding"/>
    <property type="match status" value="1"/>
</dbReference>
<feature type="compositionally biased region" description="Basic residues" evidence="3">
    <location>
        <begin position="1"/>
        <end position="11"/>
    </location>
</feature>
<dbReference type="InterPro" id="IPR042460">
    <property type="entry name" value="DCN1-like_PONY"/>
</dbReference>
<dbReference type="PANTHER" id="PTHR12281:SF12">
    <property type="entry name" value="DEFECTIVE IN CULLIN NEDDYLATION PROTEIN"/>
    <property type="match status" value="1"/>
</dbReference>
<dbReference type="AlphaFoldDB" id="A0A7S4IIR8"/>
<evidence type="ECO:0000313" key="5">
    <source>
        <dbReference type="EMBL" id="CAE2230708.1"/>
    </source>
</evidence>
<dbReference type="EMBL" id="HBKP01018387">
    <property type="protein sequence ID" value="CAE2230708.1"/>
    <property type="molecule type" value="Transcribed_RNA"/>
</dbReference>
<dbReference type="PANTHER" id="PTHR12281">
    <property type="entry name" value="RP42 RELATED"/>
    <property type="match status" value="1"/>
</dbReference>
<comment type="function">
    <text evidence="2">Neddylation of cullins play an essential role in the regulation of SCF-type complexes activity.</text>
</comment>
<feature type="compositionally biased region" description="Basic and acidic residues" evidence="3">
    <location>
        <begin position="20"/>
        <end position="30"/>
    </location>
</feature>
<dbReference type="PROSITE" id="PS51229">
    <property type="entry name" value="DCUN1"/>
    <property type="match status" value="1"/>
</dbReference>
<gene>
    <name evidence="5" type="ORF">VSP0166_LOCUS13037</name>
</gene>
<feature type="region of interest" description="Disordered" evidence="3">
    <location>
        <begin position="1"/>
        <end position="69"/>
    </location>
</feature>
<dbReference type="FunFam" id="1.10.238.200:FF:000003">
    <property type="entry name" value="DCN1-like protein 3"/>
    <property type="match status" value="1"/>
</dbReference>
<name>A0A7S4IIR8_9EUKA</name>
<dbReference type="GO" id="GO:0005886">
    <property type="term" value="C:plasma membrane"/>
    <property type="evidence" value="ECO:0007669"/>
    <property type="project" value="UniProtKB-ARBA"/>
</dbReference>
<evidence type="ECO:0000256" key="2">
    <source>
        <dbReference type="RuleBase" id="RU410713"/>
    </source>
</evidence>
<protein>
    <recommendedName>
        <fullName evidence="2">Defective in cullin neddylation protein</fullName>
    </recommendedName>
</protein>
<accession>A0A7S4IIR8</accession>
<proteinExistence type="predicted"/>
<dbReference type="GO" id="GO:0097602">
    <property type="term" value="F:cullin family protein binding"/>
    <property type="evidence" value="ECO:0007669"/>
    <property type="project" value="TreeGrafter"/>
</dbReference>
<dbReference type="Gene3D" id="1.10.238.200">
    <property type="entry name" value="Cullin, PONY binding domain"/>
    <property type="match status" value="1"/>
</dbReference>
<feature type="domain" description="DCUN1" evidence="4">
    <location>
        <begin position="68"/>
        <end position="257"/>
    </location>
</feature>
<dbReference type="GO" id="GO:0032182">
    <property type="term" value="F:ubiquitin-like protein binding"/>
    <property type="evidence" value="ECO:0007669"/>
    <property type="project" value="TreeGrafter"/>
</dbReference>
<dbReference type="InterPro" id="IPR014764">
    <property type="entry name" value="DCN-prot"/>
</dbReference>
<evidence type="ECO:0000256" key="3">
    <source>
        <dbReference type="SAM" id="MobiDB-lite"/>
    </source>
</evidence>
<dbReference type="GO" id="GO:0045116">
    <property type="term" value="P:protein neddylation"/>
    <property type="evidence" value="ECO:0007669"/>
    <property type="project" value="TreeGrafter"/>
</dbReference>
<keyword evidence="1" id="KW-0833">Ubl conjugation pathway</keyword>